<protein>
    <submittedName>
        <fullName evidence="2">YgiT-type zinc finger protein</fullName>
    </submittedName>
</protein>
<proteinExistence type="predicted"/>
<dbReference type="NCBIfam" id="TIGR03831">
    <property type="entry name" value="YgiT_finger"/>
    <property type="match status" value="1"/>
</dbReference>
<accession>A0A8J6TE95</accession>
<reference evidence="2 3" key="1">
    <citation type="submission" date="2020-08" db="EMBL/GenBank/DDBJ databases">
        <title>Bridging the membrane lipid divide: bacteria of the FCB group superphylum have the potential to synthesize archaeal ether lipids.</title>
        <authorList>
            <person name="Villanueva L."/>
            <person name="Von Meijenfeldt F.A.B."/>
            <person name="Westbye A.B."/>
            <person name="Yadav S."/>
            <person name="Hopmans E.C."/>
            <person name="Dutilh B.E."/>
            <person name="Sinninghe Damste J.S."/>
        </authorList>
    </citation>
    <scope>NUCLEOTIDE SEQUENCE [LARGE SCALE GENOMIC DNA]</scope>
    <source>
        <strain evidence="2">NIOZ-UU36</strain>
    </source>
</reference>
<evidence type="ECO:0000313" key="2">
    <source>
        <dbReference type="EMBL" id="MBC8334318.1"/>
    </source>
</evidence>
<dbReference type="EMBL" id="JACNJN010000060">
    <property type="protein sequence ID" value="MBC8334318.1"/>
    <property type="molecule type" value="Genomic_DNA"/>
</dbReference>
<feature type="region of interest" description="Disordered" evidence="1">
    <location>
        <begin position="68"/>
        <end position="96"/>
    </location>
</feature>
<dbReference type="InterPro" id="IPR022453">
    <property type="entry name" value="Znf_MqsA-type"/>
</dbReference>
<evidence type="ECO:0000313" key="3">
    <source>
        <dbReference type="Proteomes" id="UP000614469"/>
    </source>
</evidence>
<evidence type="ECO:0000256" key="1">
    <source>
        <dbReference type="SAM" id="MobiDB-lite"/>
    </source>
</evidence>
<sequence length="96" mass="11129">MIKNTELPESYPCQDCQAGIVRPRYLTYFTWLNEELITVPNFPAWICDVCGKREYDQRAISWLSMLLNPNTGRRPEYGKNSERPRHQGDNAPPAAK</sequence>
<feature type="compositionally biased region" description="Basic and acidic residues" evidence="1">
    <location>
        <begin position="73"/>
        <end position="88"/>
    </location>
</feature>
<gene>
    <name evidence="2" type="ORF">H8E29_03555</name>
</gene>
<comment type="caution">
    <text evidence="2">The sequence shown here is derived from an EMBL/GenBank/DDBJ whole genome shotgun (WGS) entry which is preliminary data.</text>
</comment>
<dbReference type="AlphaFoldDB" id="A0A8J6TE95"/>
<name>A0A8J6TE95_9CHLR</name>
<dbReference type="Proteomes" id="UP000614469">
    <property type="component" value="Unassembled WGS sequence"/>
</dbReference>
<organism evidence="2 3">
    <name type="scientific">Candidatus Desulfolinea nitratireducens</name>
    <dbReference type="NCBI Taxonomy" id="2841698"/>
    <lineage>
        <taxon>Bacteria</taxon>
        <taxon>Bacillati</taxon>
        <taxon>Chloroflexota</taxon>
        <taxon>Anaerolineae</taxon>
        <taxon>Anaerolineales</taxon>
        <taxon>Anaerolineales incertae sedis</taxon>
        <taxon>Candidatus Desulfolinea</taxon>
    </lineage>
</organism>